<feature type="chain" id="PRO_5001596158" evidence="2">
    <location>
        <begin position="19"/>
        <end position="1035"/>
    </location>
</feature>
<dbReference type="EMBL" id="LK391708">
    <property type="protein sequence ID" value="CDR96004.1"/>
    <property type="molecule type" value="Genomic_DNA"/>
</dbReference>
<feature type="compositionally biased region" description="Polar residues" evidence="1">
    <location>
        <begin position="481"/>
        <end position="499"/>
    </location>
</feature>
<feature type="compositionally biased region" description="Polar residues" evidence="1">
    <location>
        <begin position="463"/>
        <end position="474"/>
    </location>
</feature>
<dbReference type="VEuPathDB" id="PiroplasmaDB:BBBOND_0211485"/>
<evidence type="ECO:0000313" key="3">
    <source>
        <dbReference type="EMBL" id="CDR96004.1"/>
    </source>
</evidence>
<feature type="compositionally biased region" description="Basic and acidic residues" evidence="1">
    <location>
        <begin position="302"/>
        <end position="316"/>
    </location>
</feature>
<feature type="compositionally biased region" description="Basic and acidic residues" evidence="1">
    <location>
        <begin position="417"/>
        <end position="427"/>
    </location>
</feature>
<feature type="compositionally biased region" description="Polar residues" evidence="1">
    <location>
        <begin position="23"/>
        <end position="49"/>
    </location>
</feature>
<evidence type="ECO:0000256" key="2">
    <source>
        <dbReference type="SAM" id="SignalP"/>
    </source>
</evidence>
<reference evidence="4" key="1">
    <citation type="submission" date="2014-06" db="EMBL/GenBank/DDBJ databases">
        <authorList>
            <person name="Aslett M."/>
            <person name="De Silva N."/>
        </authorList>
    </citation>
    <scope>NUCLEOTIDE SEQUENCE [LARGE SCALE GENOMIC DNA]</scope>
    <source>
        <strain evidence="4">Bond</strain>
    </source>
</reference>
<feature type="compositionally biased region" description="Basic residues" evidence="1">
    <location>
        <begin position="1005"/>
        <end position="1017"/>
    </location>
</feature>
<proteinExistence type="predicted"/>
<feature type="region of interest" description="Disordered" evidence="1">
    <location>
        <begin position="1002"/>
        <end position="1023"/>
    </location>
</feature>
<keyword evidence="4" id="KW-1185">Reference proteome</keyword>
<organism evidence="3 4">
    <name type="scientific">Babesia bigemina</name>
    <dbReference type="NCBI Taxonomy" id="5866"/>
    <lineage>
        <taxon>Eukaryota</taxon>
        <taxon>Sar</taxon>
        <taxon>Alveolata</taxon>
        <taxon>Apicomplexa</taxon>
        <taxon>Aconoidasida</taxon>
        <taxon>Piroplasmida</taxon>
        <taxon>Babesiidae</taxon>
        <taxon>Babesia</taxon>
    </lineage>
</organism>
<feature type="compositionally biased region" description="Polar residues" evidence="1">
    <location>
        <begin position="92"/>
        <end position="119"/>
    </location>
</feature>
<dbReference type="GeneID" id="24564545"/>
<feature type="compositionally biased region" description="Basic and acidic residues" evidence="1">
    <location>
        <begin position="238"/>
        <end position="260"/>
    </location>
</feature>
<sequence>MRFLHSILCLLVVGSVLAVSGSDNPDQPSKPNTAAQPGNSDPNVVQQEVSAAGSAVGGPKTQSPGQKGEPGSAGEGQQIQESGKSVGAESHGASSHELQLKGQSSVDGSVGQNSQNQSTGGKGDDRTDGQAQITQKANPEAASTEETLTPKGTPENTLPNSSGTTSSTSAPSGQTEMQNGVRAPAAASKAETPDVKHGQGSPKQTAAPAEEKKIESAQLQDKGPSADRKEDEEEKEEEKEKGDEEEHTKAKLTENQRDQKQSLQPGQVGPKGQQDSNGRTDSEVVAGGREQTPKEPAPTTPHGEEKSQLLEQKEQGPESDVSVQLPTGQGADGAPGKDGMPASGPKVTKPALPEPSTSSHQKPDVPDVDVKKPDTSEDHKVQASAGAGDSEGDQHSDEEEEEEEDDEEDEDMSGEYHATDELPEHLKGRQGKVGVATRREGGDSVARRARRNTGSGSSSSATQTEDNPAGTQPSGKGAKGANQQGPENGSSNSQAPQQPTLETLVRTGSISEKQEIVTAFLKKDLAEGPLRKIFNYKDTSKTLETCRHLTQRKPKVCKAGNIKTEAPSANVELNRLVGEYLTHSVCTVEAALNQMYHSVHQGEYISNEIHAALKILSNVMRMNTTMRERYGESEHILENLLQLFHAAEKALVSQSVQTVLYNRWALLDSVLCAVASGESNEVLDKINMDASNSSATAVVNLERFINSSTEVFVKAYKPFAELLRVIENGVLIKALELNKNEFREQAERVVQTITERHVSGISPATLTPLAQIPHSGMNTADIQRIAGQMGNSVSLVQRGQDVTQAGAVSATTALRTAVLSLNIFKISGDHITPEIDESAVRTMVRSALLSFSEEEMVSKLIVAPQAALRVIYETIKLLVPIPAENGATAVTSDDANSRIKEIERLMDENFRQVNQAVSRSLSTSARATLPEAALIQTAVNHLGGAAPAKADLQTRATFTVDSRQEGANLEDNTNKYIEEQQFQKNMDNLVHIKSYSSVSVYQTSKHLRSGHPRRNRRYSSTSPRCHLLINTRNMN</sequence>
<feature type="compositionally biased region" description="Low complexity" evidence="1">
    <location>
        <begin position="452"/>
        <end position="462"/>
    </location>
</feature>
<evidence type="ECO:0000313" key="4">
    <source>
        <dbReference type="Proteomes" id="UP000033188"/>
    </source>
</evidence>
<dbReference type="KEGG" id="bbig:BBBOND_0211485"/>
<name>A0A061DAR2_BABBI</name>
<keyword evidence="2" id="KW-0732">Signal</keyword>
<gene>
    <name evidence="3" type="ORF">BBBOND_0211485</name>
</gene>
<dbReference type="OMA" id="ALNQMYH"/>
<evidence type="ECO:0000256" key="1">
    <source>
        <dbReference type="SAM" id="MobiDB-lite"/>
    </source>
</evidence>
<feature type="compositionally biased region" description="Low complexity" evidence="1">
    <location>
        <begin position="156"/>
        <end position="175"/>
    </location>
</feature>
<dbReference type="AlphaFoldDB" id="A0A061DAR2"/>
<dbReference type="STRING" id="5866.A0A061DAR2"/>
<feature type="compositionally biased region" description="Acidic residues" evidence="1">
    <location>
        <begin position="396"/>
        <end position="413"/>
    </location>
</feature>
<protein>
    <submittedName>
        <fullName evidence="3">BT1 domain containing protein,putative</fullName>
    </submittedName>
</protein>
<feature type="compositionally biased region" description="Basic and acidic residues" evidence="1">
    <location>
        <begin position="361"/>
        <end position="381"/>
    </location>
</feature>
<accession>A0A061DAR2</accession>
<feature type="signal peptide" evidence="2">
    <location>
        <begin position="1"/>
        <end position="18"/>
    </location>
</feature>
<dbReference type="RefSeq" id="XP_012768190.1">
    <property type="nucleotide sequence ID" value="XM_012912736.1"/>
</dbReference>
<dbReference type="Proteomes" id="UP000033188">
    <property type="component" value="Chromosome 2"/>
</dbReference>
<feature type="compositionally biased region" description="Basic and acidic residues" evidence="1">
    <location>
        <begin position="437"/>
        <end position="446"/>
    </location>
</feature>
<feature type="region of interest" description="Disordered" evidence="1">
    <location>
        <begin position="20"/>
        <end position="499"/>
    </location>
</feature>
<dbReference type="OrthoDB" id="367250at2759"/>